<dbReference type="InterPro" id="IPR000515">
    <property type="entry name" value="MetI-like"/>
</dbReference>
<dbReference type="Proteomes" id="UP000028981">
    <property type="component" value="Unassembled WGS sequence"/>
</dbReference>
<comment type="subcellular location">
    <subcellularLocation>
        <location evidence="1 7">Cell membrane</location>
        <topology evidence="1 7">Multi-pass membrane protein</topology>
    </subcellularLocation>
</comment>
<dbReference type="CDD" id="cd06261">
    <property type="entry name" value="TM_PBP2"/>
    <property type="match status" value="1"/>
</dbReference>
<feature type="domain" description="ABC transmembrane type-1" evidence="8">
    <location>
        <begin position="108"/>
        <end position="324"/>
    </location>
</feature>
<evidence type="ECO:0000256" key="7">
    <source>
        <dbReference type="RuleBase" id="RU363032"/>
    </source>
</evidence>
<evidence type="ECO:0000256" key="2">
    <source>
        <dbReference type="ARBA" id="ARBA00022448"/>
    </source>
</evidence>
<dbReference type="SUPFAM" id="SSF161098">
    <property type="entry name" value="MetI-like"/>
    <property type="match status" value="1"/>
</dbReference>
<keyword evidence="5 7" id="KW-1133">Transmembrane helix</keyword>
<organism evidence="9 10">
    <name type="scientific">Devosia riboflavina</name>
    <dbReference type="NCBI Taxonomy" id="46914"/>
    <lineage>
        <taxon>Bacteria</taxon>
        <taxon>Pseudomonadati</taxon>
        <taxon>Pseudomonadota</taxon>
        <taxon>Alphaproteobacteria</taxon>
        <taxon>Hyphomicrobiales</taxon>
        <taxon>Devosiaceae</taxon>
        <taxon>Devosia</taxon>
    </lineage>
</organism>
<dbReference type="RefSeq" id="WP_035077853.1">
    <property type="nucleotide sequence ID" value="NZ_JQGC01000001.1"/>
</dbReference>
<sequence length="334" mass="36223">MDGFAKYLVRRFFQFFLVIFLGVSLAFLITNLSPVDPVEQSVSLMTSFGATDPRSVELMRSALEELYGLQGTMLDQYLSFWGRVLRGDFGPSLSAFPTPVMSLIMGALPWTIGLLTLALIITWSLGNLLGALAGYYRSNVLLKLSGAAVMALHPVPAYIIGLVLLLAFGFIWPVLPISGGAQMNLQPGFTFDYIRSLILHGTLPALTLVLVGIGSWFISMRSLVSNIVTDDHVVYAELGGVNSSKIFSQYVARNALLPQLTGLALSLGNVFGGAVITEFLFNYPGVGRLLIQGIYRGDYSLVLGVTTMSIISVAVAVFIIDLLYPLIDPRVRLG</sequence>
<dbReference type="Gene3D" id="1.10.3720.10">
    <property type="entry name" value="MetI-like"/>
    <property type="match status" value="1"/>
</dbReference>
<evidence type="ECO:0000256" key="4">
    <source>
        <dbReference type="ARBA" id="ARBA00022692"/>
    </source>
</evidence>
<dbReference type="InterPro" id="IPR035906">
    <property type="entry name" value="MetI-like_sf"/>
</dbReference>
<dbReference type="GO" id="GO:0055085">
    <property type="term" value="P:transmembrane transport"/>
    <property type="evidence" value="ECO:0007669"/>
    <property type="project" value="InterPro"/>
</dbReference>
<evidence type="ECO:0000313" key="9">
    <source>
        <dbReference type="EMBL" id="KFL32759.1"/>
    </source>
</evidence>
<feature type="transmembrane region" description="Helical" evidence="7">
    <location>
        <begin position="197"/>
        <end position="218"/>
    </location>
</feature>
<dbReference type="GO" id="GO:0005886">
    <property type="term" value="C:plasma membrane"/>
    <property type="evidence" value="ECO:0007669"/>
    <property type="project" value="UniProtKB-SubCell"/>
</dbReference>
<evidence type="ECO:0000256" key="1">
    <source>
        <dbReference type="ARBA" id="ARBA00004651"/>
    </source>
</evidence>
<feature type="transmembrane region" description="Helical" evidence="7">
    <location>
        <begin position="301"/>
        <end position="324"/>
    </location>
</feature>
<dbReference type="PANTHER" id="PTHR30465">
    <property type="entry name" value="INNER MEMBRANE ABC TRANSPORTER"/>
    <property type="match status" value="1"/>
</dbReference>
<accession>A0A087M7A6</accession>
<feature type="transmembrane region" description="Helical" evidence="7">
    <location>
        <begin position="110"/>
        <end position="136"/>
    </location>
</feature>
<evidence type="ECO:0000256" key="3">
    <source>
        <dbReference type="ARBA" id="ARBA00022475"/>
    </source>
</evidence>
<dbReference type="STRING" id="46914.JP75_00985"/>
<dbReference type="EMBL" id="JQGC01000001">
    <property type="protein sequence ID" value="KFL32759.1"/>
    <property type="molecule type" value="Genomic_DNA"/>
</dbReference>
<name>A0A087M7A6_9HYPH</name>
<dbReference type="OrthoDB" id="9778910at2"/>
<dbReference type="PANTHER" id="PTHR30465:SF55">
    <property type="entry name" value="OLIGOPEPTIDE ABC TRANSPORTER, PERMEASE PROTEIN"/>
    <property type="match status" value="1"/>
</dbReference>
<evidence type="ECO:0000313" key="10">
    <source>
        <dbReference type="Proteomes" id="UP000028981"/>
    </source>
</evidence>
<reference evidence="9 10" key="1">
    <citation type="submission" date="2014-08" db="EMBL/GenBank/DDBJ databases">
        <authorList>
            <person name="Hassan Y.I."/>
            <person name="Lepp D."/>
            <person name="Zhou T."/>
        </authorList>
    </citation>
    <scope>NUCLEOTIDE SEQUENCE [LARGE SCALE GENOMIC DNA]</scope>
    <source>
        <strain evidence="9 10">IFO13584</strain>
    </source>
</reference>
<gene>
    <name evidence="9" type="ORF">JP75_00985</name>
</gene>
<comment type="similarity">
    <text evidence="7">Belongs to the binding-protein-dependent transport system permease family.</text>
</comment>
<evidence type="ECO:0000259" key="8">
    <source>
        <dbReference type="PROSITE" id="PS50928"/>
    </source>
</evidence>
<dbReference type="PROSITE" id="PS50928">
    <property type="entry name" value="ABC_TM1"/>
    <property type="match status" value="1"/>
</dbReference>
<evidence type="ECO:0000256" key="6">
    <source>
        <dbReference type="ARBA" id="ARBA00023136"/>
    </source>
</evidence>
<comment type="caution">
    <text evidence="9">The sequence shown here is derived from an EMBL/GenBank/DDBJ whole genome shotgun (WGS) entry which is preliminary data.</text>
</comment>
<keyword evidence="2 7" id="KW-0813">Transport</keyword>
<dbReference type="AlphaFoldDB" id="A0A087M7A6"/>
<proteinExistence type="inferred from homology"/>
<keyword evidence="10" id="KW-1185">Reference proteome</keyword>
<keyword evidence="3" id="KW-1003">Cell membrane</keyword>
<feature type="transmembrane region" description="Helical" evidence="7">
    <location>
        <begin position="157"/>
        <end position="177"/>
    </location>
</feature>
<dbReference type="Pfam" id="PF00528">
    <property type="entry name" value="BPD_transp_1"/>
    <property type="match status" value="1"/>
</dbReference>
<keyword evidence="6 7" id="KW-0472">Membrane</keyword>
<evidence type="ECO:0000256" key="5">
    <source>
        <dbReference type="ARBA" id="ARBA00022989"/>
    </source>
</evidence>
<feature type="transmembrane region" description="Helical" evidence="7">
    <location>
        <begin position="12"/>
        <end position="32"/>
    </location>
</feature>
<protein>
    <submittedName>
        <fullName evidence="9">ABC transporter permease</fullName>
    </submittedName>
</protein>
<keyword evidence="4 7" id="KW-0812">Transmembrane</keyword>
<feature type="transmembrane region" description="Helical" evidence="7">
    <location>
        <begin position="260"/>
        <end position="281"/>
    </location>
</feature>